<dbReference type="CDD" id="cd14498">
    <property type="entry name" value="DSP"/>
    <property type="match status" value="1"/>
</dbReference>
<evidence type="ECO:0000313" key="7">
    <source>
        <dbReference type="Proteomes" id="UP001165080"/>
    </source>
</evidence>
<sequence length="228" mass="25464">MPSEKAHDLESTGDNAKDSDSSEHSWPDDDDEDDFCTTLDDLPQKVDDMLYIGSMAAEHNYEGMKAAGITHVLQVAEGLTPSHPGEDLSYRTIQVADLPSEDLVAHFGRCFDFISEAHDKGGGVLVHCVAGVSRSATVCMGWLMWRHGLGAEEAFRRVHRVRPWVMPNCGFRRQLERFGELGCDPARWTAWRHVWREDPLNLAFQAFTRATARGVEGLTIKDDPLPSL</sequence>
<comment type="caution">
    <text evidence="6">The sequence shown here is derived from an EMBL/GenBank/DDBJ whole genome shotgun (WGS) entry which is preliminary data.</text>
</comment>
<dbReference type="InterPro" id="IPR000340">
    <property type="entry name" value="Dual-sp_phosphatase_cat-dom"/>
</dbReference>
<accession>A0A9W6EZ07</accession>
<proteinExistence type="predicted"/>
<evidence type="ECO:0000256" key="1">
    <source>
        <dbReference type="ARBA" id="ARBA00022801"/>
    </source>
</evidence>
<gene>
    <name evidence="6" type="primary">PLEST010429</name>
    <name evidence="6" type="ORF">PLESTB_000392000</name>
</gene>
<dbReference type="InterPro" id="IPR000387">
    <property type="entry name" value="Tyr_Pase_dom"/>
</dbReference>
<dbReference type="Gene3D" id="3.90.190.10">
    <property type="entry name" value="Protein tyrosine phosphatase superfamily"/>
    <property type="match status" value="1"/>
</dbReference>
<keyword evidence="7" id="KW-1185">Reference proteome</keyword>
<dbReference type="Proteomes" id="UP001165080">
    <property type="component" value="Unassembled WGS sequence"/>
</dbReference>
<dbReference type="GO" id="GO:0005737">
    <property type="term" value="C:cytoplasm"/>
    <property type="evidence" value="ECO:0007669"/>
    <property type="project" value="TreeGrafter"/>
</dbReference>
<dbReference type="AlphaFoldDB" id="A0A9W6EZ07"/>
<feature type="compositionally biased region" description="Basic and acidic residues" evidence="3">
    <location>
        <begin position="1"/>
        <end position="27"/>
    </location>
</feature>
<protein>
    <recommendedName>
        <fullName evidence="8">Protein-tyrosine-phosphatase</fullName>
    </recommendedName>
</protein>
<dbReference type="PANTHER" id="PTHR46377:SF5">
    <property type="entry name" value="DUAL SPECIFICITY PHOSPHATASE"/>
    <property type="match status" value="1"/>
</dbReference>
<evidence type="ECO:0000256" key="3">
    <source>
        <dbReference type="SAM" id="MobiDB-lite"/>
    </source>
</evidence>
<keyword evidence="1" id="KW-0378">Hydrolase</keyword>
<reference evidence="6 7" key="1">
    <citation type="journal article" date="2023" name="Commun. Biol.">
        <title>Reorganization of the ancestral sex-determining regions during the evolution of trioecy in Pleodorina starrii.</title>
        <authorList>
            <person name="Takahashi K."/>
            <person name="Suzuki S."/>
            <person name="Kawai-Toyooka H."/>
            <person name="Yamamoto K."/>
            <person name="Hamaji T."/>
            <person name="Ootsuki R."/>
            <person name="Yamaguchi H."/>
            <person name="Kawachi M."/>
            <person name="Higashiyama T."/>
            <person name="Nozaki H."/>
        </authorList>
    </citation>
    <scope>NUCLEOTIDE SEQUENCE [LARGE SCALE GENOMIC DNA]</scope>
    <source>
        <strain evidence="6 7">NIES-4479</strain>
    </source>
</reference>
<organism evidence="6 7">
    <name type="scientific">Pleodorina starrii</name>
    <dbReference type="NCBI Taxonomy" id="330485"/>
    <lineage>
        <taxon>Eukaryota</taxon>
        <taxon>Viridiplantae</taxon>
        <taxon>Chlorophyta</taxon>
        <taxon>core chlorophytes</taxon>
        <taxon>Chlorophyceae</taxon>
        <taxon>CS clade</taxon>
        <taxon>Chlamydomonadales</taxon>
        <taxon>Volvocaceae</taxon>
        <taxon>Pleodorina</taxon>
    </lineage>
</organism>
<dbReference type="Pfam" id="PF00782">
    <property type="entry name" value="DSPc"/>
    <property type="match status" value="1"/>
</dbReference>
<evidence type="ECO:0000313" key="6">
    <source>
        <dbReference type="EMBL" id="GLC50548.1"/>
    </source>
</evidence>
<dbReference type="PROSITE" id="PS50054">
    <property type="entry name" value="TYR_PHOSPHATASE_DUAL"/>
    <property type="match status" value="1"/>
</dbReference>
<dbReference type="PANTHER" id="PTHR46377">
    <property type="entry name" value="DUAL SPECIFICITY PROTEIN PHOSPHATASE 19"/>
    <property type="match status" value="1"/>
</dbReference>
<dbReference type="SMART" id="SM00195">
    <property type="entry name" value="DSPc"/>
    <property type="match status" value="1"/>
</dbReference>
<dbReference type="GO" id="GO:0008579">
    <property type="term" value="F:JUN kinase phosphatase activity"/>
    <property type="evidence" value="ECO:0007669"/>
    <property type="project" value="TreeGrafter"/>
</dbReference>
<name>A0A9W6EZ07_9CHLO</name>
<dbReference type="EMBL" id="BRXU01000003">
    <property type="protein sequence ID" value="GLC50548.1"/>
    <property type="molecule type" value="Genomic_DNA"/>
</dbReference>
<evidence type="ECO:0000259" key="4">
    <source>
        <dbReference type="PROSITE" id="PS50054"/>
    </source>
</evidence>
<dbReference type="InterPro" id="IPR020422">
    <property type="entry name" value="TYR_PHOSPHATASE_DUAL_dom"/>
</dbReference>
<feature type="domain" description="Tyrosine-protein phosphatase" evidence="4">
    <location>
        <begin position="42"/>
        <end position="184"/>
    </location>
</feature>
<feature type="region of interest" description="Disordered" evidence="3">
    <location>
        <begin position="1"/>
        <end position="39"/>
    </location>
</feature>
<dbReference type="SUPFAM" id="SSF52799">
    <property type="entry name" value="(Phosphotyrosine protein) phosphatases II"/>
    <property type="match status" value="1"/>
</dbReference>
<evidence type="ECO:0000256" key="2">
    <source>
        <dbReference type="ARBA" id="ARBA00022912"/>
    </source>
</evidence>
<evidence type="ECO:0000259" key="5">
    <source>
        <dbReference type="PROSITE" id="PS50056"/>
    </source>
</evidence>
<feature type="domain" description="Tyrosine specific protein phosphatases" evidence="5">
    <location>
        <begin position="105"/>
        <end position="163"/>
    </location>
</feature>
<dbReference type="InterPro" id="IPR016130">
    <property type="entry name" value="Tyr_Pase_AS"/>
</dbReference>
<dbReference type="InterPro" id="IPR029021">
    <property type="entry name" value="Prot-tyrosine_phosphatase-like"/>
</dbReference>
<evidence type="ECO:0008006" key="8">
    <source>
        <dbReference type="Google" id="ProtNLM"/>
    </source>
</evidence>
<keyword evidence="2" id="KW-0904">Protein phosphatase</keyword>
<dbReference type="PROSITE" id="PS00383">
    <property type="entry name" value="TYR_PHOSPHATASE_1"/>
    <property type="match status" value="1"/>
</dbReference>
<dbReference type="PROSITE" id="PS50056">
    <property type="entry name" value="TYR_PHOSPHATASE_2"/>
    <property type="match status" value="1"/>
</dbReference>